<organism evidence="1">
    <name type="scientific">bioreactor metagenome</name>
    <dbReference type="NCBI Taxonomy" id="1076179"/>
    <lineage>
        <taxon>unclassified sequences</taxon>
        <taxon>metagenomes</taxon>
        <taxon>ecological metagenomes</taxon>
    </lineage>
</organism>
<dbReference type="CDD" id="cd24013">
    <property type="entry name" value="ASKHA_ATPase_BT3980-like"/>
    <property type="match status" value="1"/>
</dbReference>
<dbReference type="Gene3D" id="3.30.420.250">
    <property type="match status" value="1"/>
</dbReference>
<evidence type="ECO:0008006" key="2">
    <source>
        <dbReference type="Google" id="ProtNLM"/>
    </source>
</evidence>
<accession>A0A644YJJ9</accession>
<reference evidence="1" key="1">
    <citation type="submission" date="2019-08" db="EMBL/GenBank/DDBJ databases">
        <authorList>
            <person name="Kucharzyk K."/>
            <person name="Murdoch R.W."/>
            <person name="Higgins S."/>
            <person name="Loffler F."/>
        </authorList>
    </citation>
    <scope>NUCLEOTIDE SEQUENCE</scope>
</reference>
<protein>
    <recommendedName>
        <fullName evidence="2">DUF3822 family protein</fullName>
    </recommendedName>
</protein>
<name>A0A644YJJ9_9ZZZZ</name>
<comment type="caution">
    <text evidence="1">The sequence shown here is derived from an EMBL/GenBank/DDBJ whole genome shotgun (WGS) entry which is preliminary data.</text>
</comment>
<gene>
    <name evidence="1" type="ORF">SDC9_72805</name>
</gene>
<dbReference type="Gene3D" id="3.30.420.260">
    <property type="match status" value="1"/>
</dbReference>
<sequence length="285" mass="33094">MFLPENIDLAQSEKYTLSIRLMPDGFSFCIFSPADKSVFHYQEKTFSKNLSLIGNIEKTFFEVNFFSQPFKKTFVTIVSPRYTIVPDSYFEWRKAKELFEFNIHGESGKVLNNYISESSCRILFDLDEEVYSFLCRNLWNPSFFSHKARLLPFFANYRVVDRRKRCFVDFHDEMVSVTCFSGSTLLSANTYPDKDKYDALFNIVNVWEKQSLDQNSDLLVLSGNLPDNKESIATLKKLIKNVEELNLLPPGNENYIPTDILLDMDACRLEIGNDFLKPGTLNPEF</sequence>
<proteinExistence type="predicted"/>
<dbReference type="AlphaFoldDB" id="A0A644YJJ9"/>
<dbReference type="Pfam" id="PF12864">
    <property type="entry name" value="DUF3822"/>
    <property type="match status" value="1"/>
</dbReference>
<dbReference type="EMBL" id="VSSQ01004700">
    <property type="protein sequence ID" value="MPM26304.1"/>
    <property type="molecule type" value="Genomic_DNA"/>
</dbReference>
<evidence type="ECO:0000313" key="1">
    <source>
        <dbReference type="EMBL" id="MPM26304.1"/>
    </source>
</evidence>
<dbReference type="InterPro" id="IPR024213">
    <property type="entry name" value="DUF3822"/>
</dbReference>